<evidence type="ECO:0000313" key="9">
    <source>
        <dbReference type="Proteomes" id="UP000609849"/>
    </source>
</evidence>
<keyword evidence="2" id="KW-0813">Transport</keyword>
<dbReference type="NCBIfam" id="TIGR00797">
    <property type="entry name" value="matE"/>
    <property type="match status" value="1"/>
</dbReference>
<comment type="subcellular location">
    <subcellularLocation>
        <location evidence="1">Cell membrane</location>
        <topology evidence="1">Multi-pass membrane protein</topology>
    </subcellularLocation>
</comment>
<feature type="transmembrane region" description="Helical" evidence="7">
    <location>
        <begin position="132"/>
        <end position="154"/>
    </location>
</feature>
<dbReference type="InterPro" id="IPR002528">
    <property type="entry name" value="MATE_fam"/>
</dbReference>
<evidence type="ECO:0000256" key="1">
    <source>
        <dbReference type="ARBA" id="ARBA00004651"/>
    </source>
</evidence>
<keyword evidence="3" id="KW-1003">Cell membrane</keyword>
<dbReference type="InterPro" id="IPR047135">
    <property type="entry name" value="YsiQ"/>
</dbReference>
<evidence type="ECO:0000256" key="4">
    <source>
        <dbReference type="ARBA" id="ARBA00022692"/>
    </source>
</evidence>
<evidence type="ECO:0000313" key="8">
    <source>
        <dbReference type="EMBL" id="MBC5996602.1"/>
    </source>
</evidence>
<feature type="transmembrane region" description="Helical" evidence="7">
    <location>
        <begin position="53"/>
        <end position="79"/>
    </location>
</feature>
<dbReference type="PIRSF" id="PIRSF006603">
    <property type="entry name" value="DinF"/>
    <property type="match status" value="1"/>
</dbReference>
<feature type="transmembrane region" description="Helical" evidence="7">
    <location>
        <begin position="285"/>
        <end position="306"/>
    </location>
</feature>
<evidence type="ECO:0000256" key="5">
    <source>
        <dbReference type="ARBA" id="ARBA00022989"/>
    </source>
</evidence>
<feature type="transmembrane region" description="Helical" evidence="7">
    <location>
        <begin position="318"/>
        <end position="337"/>
    </location>
</feature>
<dbReference type="PANTHER" id="PTHR42925">
    <property type="entry name" value="MULTIDRUG AND TOXIN EFFLUX PROTEIN MATE FAMILY"/>
    <property type="match status" value="1"/>
</dbReference>
<feature type="transmembrane region" description="Helical" evidence="7">
    <location>
        <begin position="357"/>
        <end position="377"/>
    </location>
</feature>
<evidence type="ECO:0000256" key="7">
    <source>
        <dbReference type="SAM" id="Phobius"/>
    </source>
</evidence>
<reference evidence="8 9" key="1">
    <citation type="submission" date="2020-08" db="EMBL/GenBank/DDBJ databases">
        <authorList>
            <person name="Liu C."/>
            <person name="Sun Q."/>
        </authorList>
    </citation>
    <scope>NUCLEOTIDE SEQUENCE [LARGE SCALE GENOMIC DNA]</scope>
    <source>
        <strain evidence="8 9">NSJ-18</strain>
    </source>
</reference>
<proteinExistence type="predicted"/>
<name>A0ABR7JNV4_9FIRM</name>
<comment type="caution">
    <text evidence="8">The sequence shown here is derived from an EMBL/GenBank/DDBJ whole genome shotgun (WGS) entry which is preliminary data.</text>
</comment>
<dbReference type="RefSeq" id="WP_153926152.1">
    <property type="nucleotide sequence ID" value="NZ_JACRWE010000003.1"/>
</dbReference>
<dbReference type="CDD" id="cd13134">
    <property type="entry name" value="MATE_like_8"/>
    <property type="match status" value="1"/>
</dbReference>
<dbReference type="PANTHER" id="PTHR42925:SF2">
    <property type="entry name" value="NA+ DRIVEN MULTIDRUG EFFLUX PUMP"/>
    <property type="match status" value="1"/>
</dbReference>
<dbReference type="InterPro" id="IPR048279">
    <property type="entry name" value="MdtK-like"/>
</dbReference>
<keyword evidence="9" id="KW-1185">Reference proteome</keyword>
<keyword evidence="5 7" id="KW-1133">Transmembrane helix</keyword>
<dbReference type="Pfam" id="PF01554">
    <property type="entry name" value="MatE"/>
    <property type="match status" value="2"/>
</dbReference>
<feature type="transmembrane region" description="Helical" evidence="7">
    <location>
        <begin position="91"/>
        <end position="112"/>
    </location>
</feature>
<feature type="transmembrane region" description="Helical" evidence="7">
    <location>
        <begin position="193"/>
        <end position="216"/>
    </location>
</feature>
<evidence type="ECO:0000256" key="3">
    <source>
        <dbReference type="ARBA" id="ARBA00022475"/>
    </source>
</evidence>
<accession>A0ABR7JNV4</accession>
<dbReference type="Proteomes" id="UP000609849">
    <property type="component" value="Unassembled WGS sequence"/>
</dbReference>
<feature type="transmembrane region" description="Helical" evidence="7">
    <location>
        <begin position="243"/>
        <end position="265"/>
    </location>
</feature>
<feature type="transmembrane region" description="Helical" evidence="7">
    <location>
        <begin position="161"/>
        <end position="181"/>
    </location>
</feature>
<organism evidence="8 9">
    <name type="scientific">Romboutsia faecis</name>
    <dbReference type="NCBI Taxonomy" id="2764597"/>
    <lineage>
        <taxon>Bacteria</taxon>
        <taxon>Bacillati</taxon>
        <taxon>Bacillota</taxon>
        <taxon>Clostridia</taxon>
        <taxon>Peptostreptococcales</taxon>
        <taxon>Peptostreptococcaceae</taxon>
        <taxon>Romboutsia</taxon>
    </lineage>
</organism>
<evidence type="ECO:0000256" key="6">
    <source>
        <dbReference type="ARBA" id="ARBA00023136"/>
    </source>
</evidence>
<feature type="transmembrane region" description="Helical" evidence="7">
    <location>
        <begin position="14"/>
        <end position="33"/>
    </location>
</feature>
<keyword evidence="6 7" id="KW-0472">Membrane</keyword>
<dbReference type="EMBL" id="JACRWE010000003">
    <property type="protein sequence ID" value="MBC5996602.1"/>
    <property type="molecule type" value="Genomic_DNA"/>
</dbReference>
<feature type="transmembrane region" description="Helical" evidence="7">
    <location>
        <begin position="389"/>
        <end position="413"/>
    </location>
</feature>
<gene>
    <name evidence="8" type="ORF">H8923_07505</name>
</gene>
<keyword evidence="4 7" id="KW-0812">Transmembrane</keyword>
<evidence type="ECO:0000256" key="2">
    <source>
        <dbReference type="ARBA" id="ARBA00022448"/>
    </source>
</evidence>
<sequence>MQLIVKDKNFYKKILQIGVPISLQGLITFSVNMTDTMMLGSLGEVILSASSLANQFCLIFLIINYGLGGGSGVLTGQFWGQKDTDSINKTLSILLRFSLIFAVLLMLAAQIMPEKIMGVYTTEADVIKQGAMYLKIISLSFIMQGIVATSTIVLRTIGTVNVGLIASGCSFLVNIILNYMLIFGKFGAPELGIQGAAIGTLVARIIEFTIIVYHLLKSDKKIQFKLKYLFSTDQVILKKYIKIGFPVLVSDIILVLGMNMLSVIMGRMGSEMVAGNSISNIVNQFTMIFLQGVSSASSVIIGNTIGEGNIEKAQERGITFLVLSLILGIVSAIIILLSKNVIVDFYNVSDSTKQIAYALLNSTAFIAVFSFTSGILTKGVLRAGGDTKFLMIADVLFLWAASIPLGYVAGIVFNLPPGIVFIALKIDEIIKSLWCIKRLSGKKWIRRISNEELKLEAV</sequence>
<protein>
    <submittedName>
        <fullName evidence="8">MATE family efflux transporter</fullName>
    </submittedName>
</protein>